<name>V5HY79_IXORI</name>
<protein>
    <submittedName>
        <fullName evidence="2">Putative secreted protein</fullName>
    </submittedName>
</protein>
<evidence type="ECO:0000256" key="1">
    <source>
        <dbReference type="SAM" id="SignalP"/>
    </source>
</evidence>
<accession>V5HY79</accession>
<proteinExistence type="evidence at transcript level"/>
<keyword evidence="1" id="KW-0732">Signal</keyword>
<sequence length="97" mass="10720">MQLVVFAVVLILPSFLSGESSSHITAARNECEVYIQEGGDRECTRLGSEFVRFDSDTCTVKCKNRKGKTFTDDVCSRGEVNCTSDVAAKLKTWAFSK</sequence>
<organism evidence="2">
    <name type="scientific">Ixodes ricinus</name>
    <name type="common">Common tick</name>
    <name type="synonym">Acarus ricinus</name>
    <dbReference type="NCBI Taxonomy" id="34613"/>
    <lineage>
        <taxon>Eukaryota</taxon>
        <taxon>Metazoa</taxon>
        <taxon>Ecdysozoa</taxon>
        <taxon>Arthropoda</taxon>
        <taxon>Chelicerata</taxon>
        <taxon>Arachnida</taxon>
        <taxon>Acari</taxon>
        <taxon>Parasitiformes</taxon>
        <taxon>Ixodida</taxon>
        <taxon>Ixodoidea</taxon>
        <taxon>Ixodidae</taxon>
        <taxon>Ixodinae</taxon>
        <taxon>Ixodes</taxon>
    </lineage>
</organism>
<feature type="signal peptide" evidence="1">
    <location>
        <begin position="1"/>
        <end position="18"/>
    </location>
</feature>
<dbReference type="AlphaFoldDB" id="V5HY79"/>
<evidence type="ECO:0000313" key="2">
    <source>
        <dbReference type="EMBL" id="JAB81447.1"/>
    </source>
</evidence>
<dbReference type="EMBL" id="GANP01003021">
    <property type="protein sequence ID" value="JAB81447.1"/>
    <property type="molecule type" value="mRNA"/>
</dbReference>
<feature type="chain" id="PRO_5004738233" evidence="1">
    <location>
        <begin position="19"/>
        <end position="97"/>
    </location>
</feature>
<reference evidence="2" key="1">
    <citation type="journal article" date="2015" name="Sci. Rep.">
        <title>Tissue- and time-dependent transcription in Ixodes ricinus salivary glands and midguts when blood feeding on the vertebrate host.</title>
        <authorList>
            <person name="Kotsyfakis M."/>
            <person name="Schwarz A."/>
            <person name="Erhart J."/>
            <person name="Ribeiro J.M."/>
        </authorList>
    </citation>
    <scope>NUCLEOTIDE SEQUENCE</scope>
    <source>
        <tissue evidence="2">Salivary gland and midgut</tissue>
    </source>
</reference>